<keyword evidence="2" id="KW-1185">Reference proteome</keyword>
<proteinExistence type="predicted"/>
<reference evidence="2" key="2">
    <citation type="submission" date="2015-01" db="EMBL/GenBank/DDBJ databases">
        <title>Evolutionary Origins and Diversification of the Mycorrhizal Mutualists.</title>
        <authorList>
            <consortium name="DOE Joint Genome Institute"/>
            <consortium name="Mycorrhizal Genomics Consortium"/>
            <person name="Kohler A."/>
            <person name="Kuo A."/>
            <person name="Nagy L.G."/>
            <person name="Floudas D."/>
            <person name="Copeland A."/>
            <person name="Barry K.W."/>
            <person name="Cichocki N."/>
            <person name="Veneault-Fourrey C."/>
            <person name="LaButti K."/>
            <person name="Lindquist E.A."/>
            <person name="Lipzen A."/>
            <person name="Lundell T."/>
            <person name="Morin E."/>
            <person name="Murat C."/>
            <person name="Riley R."/>
            <person name="Ohm R."/>
            <person name="Sun H."/>
            <person name="Tunlid A."/>
            <person name="Henrissat B."/>
            <person name="Grigoriev I.V."/>
            <person name="Hibbett D.S."/>
            <person name="Martin F."/>
        </authorList>
    </citation>
    <scope>NUCLEOTIDE SEQUENCE [LARGE SCALE GENOMIC DNA]</scope>
    <source>
        <strain evidence="2">UH-Slu-Lm8-n1</strain>
    </source>
</reference>
<dbReference type="AlphaFoldDB" id="A0A0D0AYY7"/>
<dbReference type="EMBL" id="KN835340">
    <property type="protein sequence ID" value="KIK39502.1"/>
    <property type="molecule type" value="Genomic_DNA"/>
</dbReference>
<dbReference type="Proteomes" id="UP000054485">
    <property type="component" value="Unassembled WGS sequence"/>
</dbReference>
<gene>
    <name evidence="1" type="ORF">CY34DRAFT_808237</name>
</gene>
<protein>
    <submittedName>
        <fullName evidence="1">Uncharacterized protein</fullName>
    </submittedName>
</protein>
<dbReference type="InParanoid" id="A0A0D0AYY7"/>
<name>A0A0D0AYY7_9AGAM</name>
<dbReference type="OrthoDB" id="3353471at2759"/>
<dbReference type="HOGENOM" id="CLU_2374190_0_0_1"/>
<sequence>MRSERLCAIQRILSVEKGLVKNARVRLTALHRRFIEVQPLLNNLENHCIPPIFFPVILIALSRVKYEKIRYICLFSEGNENRDGANIVYSKSLLL</sequence>
<organism evidence="1 2">
    <name type="scientific">Suillus luteus UH-Slu-Lm8-n1</name>
    <dbReference type="NCBI Taxonomy" id="930992"/>
    <lineage>
        <taxon>Eukaryota</taxon>
        <taxon>Fungi</taxon>
        <taxon>Dikarya</taxon>
        <taxon>Basidiomycota</taxon>
        <taxon>Agaricomycotina</taxon>
        <taxon>Agaricomycetes</taxon>
        <taxon>Agaricomycetidae</taxon>
        <taxon>Boletales</taxon>
        <taxon>Suillineae</taxon>
        <taxon>Suillaceae</taxon>
        <taxon>Suillus</taxon>
    </lineage>
</organism>
<accession>A0A0D0AYY7</accession>
<evidence type="ECO:0000313" key="1">
    <source>
        <dbReference type="EMBL" id="KIK39502.1"/>
    </source>
</evidence>
<reference evidence="1 2" key="1">
    <citation type="submission" date="2014-04" db="EMBL/GenBank/DDBJ databases">
        <authorList>
            <consortium name="DOE Joint Genome Institute"/>
            <person name="Kuo A."/>
            <person name="Ruytinx J."/>
            <person name="Rineau F."/>
            <person name="Colpaert J."/>
            <person name="Kohler A."/>
            <person name="Nagy L.G."/>
            <person name="Floudas D."/>
            <person name="Copeland A."/>
            <person name="Barry K.W."/>
            <person name="Cichocki N."/>
            <person name="Veneault-Fourrey C."/>
            <person name="LaButti K."/>
            <person name="Lindquist E.A."/>
            <person name="Lipzen A."/>
            <person name="Lundell T."/>
            <person name="Morin E."/>
            <person name="Murat C."/>
            <person name="Sun H."/>
            <person name="Tunlid A."/>
            <person name="Henrissat B."/>
            <person name="Grigoriev I.V."/>
            <person name="Hibbett D.S."/>
            <person name="Martin F."/>
            <person name="Nordberg H.P."/>
            <person name="Cantor M.N."/>
            <person name="Hua S.X."/>
        </authorList>
    </citation>
    <scope>NUCLEOTIDE SEQUENCE [LARGE SCALE GENOMIC DNA]</scope>
    <source>
        <strain evidence="1 2">UH-Slu-Lm8-n1</strain>
    </source>
</reference>
<evidence type="ECO:0000313" key="2">
    <source>
        <dbReference type="Proteomes" id="UP000054485"/>
    </source>
</evidence>